<reference evidence="1 2" key="1">
    <citation type="submission" date="2017-09" db="EMBL/GenBank/DDBJ databases">
        <title>Depth-based differentiation of microbial function through sediment-hosted aquifers and enrichment of novel symbionts in the deep terrestrial subsurface.</title>
        <authorList>
            <person name="Probst A.J."/>
            <person name="Ladd B."/>
            <person name="Jarett J.K."/>
            <person name="Geller-Mcgrath D.E."/>
            <person name="Sieber C.M."/>
            <person name="Emerson J.B."/>
            <person name="Anantharaman K."/>
            <person name="Thomas B.C."/>
            <person name="Malmstrom R."/>
            <person name="Stieglmeier M."/>
            <person name="Klingl A."/>
            <person name="Woyke T."/>
            <person name="Ryan C.M."/>
            <person name="Banfield J.F."/>
        </authorList>
    </citation>
    <scope>NUCLEOTIDE SEQUENCE [LARGE SCALE GENOMIC DNA]</scope>
    <source>
        <strain evidence="1">CG10_big_fil_rev_8_21_14_0_10_46_23</strain>
    </source>
</reference>
<comment type="caution">
    <text evidence="1">The sequence shown here is derived from an EMBL/GenBank/DDBJ whole genome shotgun (WGS) entry which is preliminary data.</text>
</comment>
<proteinExistence type="predicted"/>
<dbReference type="Gene3D" id="3.30.160.100">
    <property type="entry name" value="Ribosome hibernation promotion factor-like"/>
    <property type="match status" value="1"/>
</dbReference>
<evidence type="ECO:0000313" key="2">
    <source>
        <dbReference type="Proteomes" id="UP000230232"/>
    </source>
</evidence>
<dbReference type="Proteomes" id="UP000230232">
    <property type="component" value="Unassembled WGS sequence"/>
</dbReference>
<gene>
    <name evidence="1" type="primary">raiA</name>
    <name evidence="1" type="ORF">COV31_00070</name>
</gene>
<dbReference type="InterPro" id="IPR036567">
    <property type="entry name" value="RHF-like"/>
</dbReference>
<accession>A0A2H0R540</accession>
<evidence type="ECO:0000313" key="1">
    <source>
        <dbReference type="EMBL" id="PIR41623.1"/>
    </source>
</evidence>
<dbReference type="EMBL" id="PCXO01000003">
    <property type="protein sequence ID" value="PIR41623.1"/>
    <property type="molecule type" value="Genomic_DNA"/>
</dbReference>
<dbReference type="Pfam" id="PF02482">
    <property type="entry name" value="Ribosomal_S30AE"/>
    <property type="match status" value="1"/>
</dbReference>
<dbReference type="InterPro" id="IPR003489">
    <property type="entry name" value="RHF/RaiA"/>
</dbReference>
<dbReference type="SUPFAM" id="SSF69754">
    <property type="entry name" value="Ribosome binding protein Y (YfiA homologue)"/>
    <property type="match status" value="1"/>
</dbReference>
<organism evidence="1 2">
    <name type="scientific">Candidatus Yanofskybacteria bacterium CG10_big_fil_rev_8_21_14_0_10_46_23</name>
    <dbReference type="NCBI Taxonomy" id="1975098"/>
    <lineage>
        <taxon>Bacteria</taxon>
        <taxon>Candidatus Yanofskyibacteriota</taxon>
    </lineage>
</organism>
<name>A0A2H0R540_9BACT</name>
<dbReference type="NCBIfam" id="TIGR00741">
    <property type="entry name" value="yfiA"/>
    <property type="match status" value="1"/>
</dbReference>
<dbReference type="AlphaFoldDB" id="A0A2H0R540"/>
<protein>
    <submittedName>
        <fullName evidence="1">Ribosomal subunit interface protein</fullName>
    </submittedName>
</protein>
<sequence>MKIQITGKNMGITPNIRRIIDEKIGGLSKFLGNFDSDLIIVDVEVGRPSRHHRSGDIFYAEVNLSLPGNMLRAQAERDDLTKAIVKVRSELKIQIEKYKGQLKK</sequence>